<name>A0A926JTS4_9FLAO</name>
<dbReference type="Proteomes" id="UP000653730">
    <property type="component" value="Unassembled WGS sequence"/>
</dbReference>
<sequence length="210" mass="24092">MLKKIFLPLSLAVFHMATGQNCTQELESVLPEGEHVFKEVHFKHKGKKDSRIFPENLSYVDHQGRIHGVVPDDMYNAVVRNEFNLKKKARATDMVIRESGMNYKVIFRGDVVEFIPEEENSSLTSFAINCNANMLILGNRKIELEKEKVAVAHPDNIFNSQWEGYSWKPAEESQGKVSSYSFTIARIRNSGKTYIEIKTPDNRHYRLLSG</sequence>
<dbReference type="EMBL" id="JACVDC010000044">
    <property type="protein sequence ID" value="MBC9797046.1"/>
    <property type="molecule type" value="Genomic_DNA"/>
</dbReference>
<organism evidence="1 2">
    <name type="scientific">Sinomicrobium weinanense</name>
    <dbReference type="NCBI Taxonomy" id="2842200"/>
    <lineage>
        <taxon>Bacteria</taxon>
        <taxon>Pseudomonadati</taxon>
        <taxon>Bacteroidota</taxon>
        <taxon>Flavobacteriia</taxon>
        <taxon>Flavobacteriales</taxon>
        <taxon>Flavobacteriaceae</taxon>
        <taxon>Sinomicrobium</taxon>
    </lineage>
</organism>
<dbReference type="RefSeq" id="WP_187966185.1">
    <property type="nucleotide sequence ID" value="NZ_JACVDC010000044.1"/>
</dbReference>
<accession>A0A926JTS4</accession>
<evidence type="ECO:0000313" key="1">
    <source>
        <dbReference type="EMBL" id="MBC9797046.1"/>
    </source>
</evidence>
<dbReference type="AlphaFoldDB" id="A0A926JTS4"/>
<comment type="caution">
    <text evidence="1">The sequence shown here is derived from an EMBL/GenBank/DDBJ whole genome shotgun (WGS) entry which is preliminary data.</text>
</comment>
<reference evidence="1 2" key="1">
    <citation type="submission" date="2020-09" db="EMBL/GenBank/DDBJ databases">
        <title>Sinomicrobium weinanense sp. nov., a halophilic bacteria isolated from saline-alkali soil.</title>
        <authorList>
            <person name="Wu P."/>
            <person name="Ren H."/>
            <person name="Mei Y."/>
            <person name="Liang Y."/>
            <person name="Chen Z."/>
        </authorList>
    </citation>
    <scope>NUCLEOTIDE SEQUENCE [LARGE SCALE GENOMIC DNA]</scope>
    <source>
        <strain evidence="1 2">FJxs</strain>
    </source>
</reference>
<keyword evidence="2" id="KW-1185">Reference proteome</keyword>
<protein>
    <submittedName>
        <fullName evidence="1">Uncharacterized protein</fullName>
    </submittedName>
</protein>
<proteinExistence type="predicted"/>
<evidence type="ECO:0000313" key="2">
    <source>
        <dbReference type="Proteomes" id="UP000653730"/>
    </source>
</evidence>
<gene>
    <name evidence="1" type="ORF">IBL28_13800</name>
</gene>